<gene>
    <name evidence="1" type="ORF">PH603_16225</name>
</gene>
<dbReference type="InterPro" id="IPR010836">
    <property type="entry name" value="SapC"/>
</dbReference>
<dbReference type="KEGG" id="gso:PH603_16225"/>
<dbReference type="Proteomes" id="UP001217500">
    <property type="component" value="Chromosome"/>
</dbReference>
<reference evidence="1" key="1">
    <citation type="submission" date="2023-01" db="EMBL/GenBank/DDBJ databases">
        <title>The genome sequence of Kordiimonadaceae bacterium 6D33.</title>
        <authorList>
            <person name="Liu Y."/>
        </authorList>
    </citation>
    <scope>NUCLEOTIDE SEQUENCE</scope>
    <source>
        <strain evidence="1">6D33</strain>
    </source>
</reference>
<sequence length="234" mass="25895">MTINIVPLQATVHDKIKVKDPRSAVILDSQILPLVIQEIPAAAADMPVVFVKNGETGQFQAVALLGLESKENLFAGPDGWADVYVPRIVMNMPFKLVNLEDGTGRLVYGIDDASPLISEDGDALFENGQETDYLQMRKQGLQSYVEQDMITNSIIKLFVDLDLFVQKSLGVDVKGQRIQLDGIYLIDESKVNALAEDKFLDLRQRGILPVIYAHLFSLQQVRRLASLKAGRNAA</sequence>
<proteinExistence type="predicted"/>
<keyword evidence="2" id="KW-1185">Reference proteome</keyword>
<dbReference type="RefSeq" id="WP_289503805.1">
    <property type="nucleotide sequence ID" value="NZ_CP116805.1"/>
</dbReference>
<evidence type="ECO:0000313" key="1">
    <source>
        <dbReference type="EMBL" id="WCL54086.1"/>
    </source>
</evidence>
<dbReference type="Pfam" id="PF07277">
    <property type="entry name" value="SapC"/>
    <property type="match status" value="1"/>
</dbReference>
<organism evidence="1 2">
    <name type="scientific">Gimibacter soli</name>
    <dbReference type="NCBI Taxonomy" id="3024400"/>
    <lineage>
        <taxon>Bacteria</taxon>
        <taxon>Pseudomonadati</taxon>
        <taxon>Pseudomonadota</taxon>
        <taxon>Alphaproteobacteria</taxon>
        <taxon>Kordiimonadales</taxon>
        <taxon>Temperatibacteraceae</taxon>
        <taxon>Gimibacter</taxon>
    </lineage>
</organism>
<dbReference type="EMBL" id="CP116805">
    <property type="protein sequence ID" value="WCL54086.1"/>
    <property type="molecule type" value="Genomic_DNA"/>
</dbReference>
<dbReference type="AlphaFoldDB" id="A0AAE9XPP2"/>
<accession>A0AAE9XPP2</accession>
<evidence type="ECO:0000313" key="2">
    <source>
        <dbReference type="Proteomes" id="UP001217500"/>
    </source>
</evidence>
<name>A0AAE9XPP2_9PROT</name>
<protein>
    <submittedName>
        <fullName evidence="1">SapC family protein</fullName>
    </submittedName>
</protein>